<dbReference type="InterPro" id="IPR023827">
    <property type="entry name" value="Peptidase_S8_Asp-AS"/>
</dbReference>
<evidence type="ECO:0000313" key="14">
    <source>
        <dbReference type="Proteomes" id="UP001501459"/>
    </source>
</evidence>
<dbReference type="PROSITE" id="PS00138">
    <property type="entry name" value="SUBTILASE_SER"/>
    <property type="match status" value="1"/>
</dbReference>
<dbReference type="Gene3D" id="3.40.50.200">
    <property type="entry name" value="Peptidase S8/S53 domain"/>
    <property type="match status" value="1"/>
</dbReference>
<dbReference type="InterPro" id="IPR013783">
    <property type="entry name" value="Ig-like_fold"/>
</dbReference>
<evidence type="ECO:0000256" key="5">
    <source>
        <dbReference type="ARBA" id="ARBA00022729"/>
    </source>
</evidence>
<feature type="signal peptide" evidence="10">
    <location>
        <begin position="1"/>
        <end position="21"/>
    </location>
</feature>
<dbReference type="CDD" id="cd02133">
    <property type="entry name" value="PA_C5a_like"/>
    <property type="match status" value="1"/>
</dbReference>
<dbReference type="InterPro" id="IPR022398">
    <property type="entry name" value="Peptidase_S8_His-AS"/>
</dbReference>
<dbReference type="Gene3D" id="3.50.30.30">
    <property type="match status" value="1"/>
</dbReference>
<feature type="active site" description="Charge relay system" evidence="8">
    <location>
        <position position="141"/>
    </location>
</feature>
<accession>A0ABN0Z7G1</accession>
<evidence type="ECO:0000256" key="4">
    <source>
        <dbReference type="ARBA" id="ARBA00022670"/>
    </source>
</evidence>
<evidence type="ECO:0000313" key="13">
    <source>
        <dbReference type="EMBL" id="GAA0436324.1"/>
    </source>
</evidence>
<feature type="chain" id="PRO_5046175982" evidence="10">
    <location>
        <begin position="22"/>
        <end position="737"/>
    </location>
</feature>
<dbReference type="InterPro" id="IPR050131">
    <property type="entry name" value="Peptidase_S8_subtilisin-like"/>
</dbReference>
<dbReference type="CDD" id="cd07474">
    <property type="entry name" value="Peptidases_S8_subtilisin_Vpr-like"/>
    <property type="match status" value="1"/>
</dbReference>
<keyword evidence="5 10" id="KW-0732">Signal</keyword>
<dbReference type="GO" id="GO:0006508">
    <property type="term" value="P:proteolysis"/>
    <property type="evidence" value="ECO:0007669"/>
    <property type="project" value="UniProtKB-KW"/>
</dbReference>
<protein>
    <submittedName>
        <fullName evidence="13">Serine protease Vpr</fullName>
    </submittedName>
</protein>
<dbReference type="PRINTS" id="PR00723">
    <property type="entry name" value="SUBTILISIN"/>
</dbReference>
<dbReference type="InterPro" id="IPR003137">
    <property type="entry name" value="PA_domain"/>
</dbReference>
<evidence type="ECO:0000259" key="11">
    <source>
        <dbReference type="Pfam" id="PF00082"/>
    </source>
</evidence>
<evidence type="ECO:0000256" key="6">
    <source>
        <dbReference type="ARBA" id="ARBA00022801"/>
    </source>
</evidence>
<dbReference type="InterPro" id="IPR015500">
    <property type="entry name" value="Peptidase_S8_subtilisin-rel"/>
</dbReference>
<name>A0ABN0Z7G1_9BACI</name>
<keyword evidence="7 8" id="KW-0720">Serine protease</keyword>
<dbReference type="PANTHER" id="PTHR43806:SF65">
    <property type="entry name" value="SERINE PROTEASE APRX"/>
    <property type="match status" value="1"/>
</dbReference>
<feature type="active site" description="Charge relay system" evidence="8">
    <location>
        <position position="467"/>
    </location>
</feature>
<gene>
    <name evidence="13" type="primary">vpr</name>
    <name evidence="13" type="ORF">GCM10008983_11270</name>
</gene>
<dbReference type="PROSITE" id="PS00137">
    <property type="entry name" value="SUBTILASE_HIS"/>
    <property type="match status" value="1"/>
</dbReference>
<feature type="domain" description="Peptidase S8/S53" evidence="11">
    <location>
        <begin position="132"/>
        <end position="504"/>
    </location>
</feature>
<organism evidence="13 14">
    <name type="scientific">Lentibacillus halophilus</name>
    <dbReference type="NCBI Taxonomy" id="295065"/>
    <lineage>
        <taxon>Bacteria</taxon>
        <taxon>Bacillati</taxon>
        <taxon>Bacillota</taxon>
        <taxon>Bacilli</taxon>
        <taxon>Bacillales</taxon>
        <taxon>Bacillaceae</taxon>
        <taxon>Lentibacillus</taxon>
    </lineage>
</organism>
<evidence type="ECO:0000256" key="7">
    <source>
        <dbReference type="ARBA" id="ARBA00022825"/>
    </source>
</evidence>
<dbReference type="InterPro" id="IPR000209">
    <property type="entry name" value="Peptidase_S8/S53_dom"/>
</dbReference>
<comment type="similarity">
    <text evidence="1 8 9">Belongs to the peptidase S8 family.</text>
</comment>
<dbReference type="SUPFAM" id="SSF52743">
    <property type="entry name" value="Subtilisin-like"/>
    <property type="match status" value="1"/>
</dbReference>
<dbReference type="InterPro" id="IPR036852">
    <property type="entry name" value="Peptidase_S8/S53_dom_sf"/>
</dbReference>
<dbReference type="InterPro" id="IPR034213">
    <property type="entry name" value="S8_Vpr-like"/>
</dbReference>
<dbReference type="GO" id="GO:0008233">
    <property type="term" value="F:peptidase activity"/>
    <property type="evidence" value="ECO:0007669"/>
    <property type="project" value="UniProtKB-KW"/>
</dbReference>
<dbReference type="InterPro" id="IPR046450">
    <property type="entry name" value="PA_dom_sf"/>
</dbReference>
<evidence type="ECO:0000256" key="2">
    <source>
        <dbReference type="ARBA" id="ARBA00022512"/>
    </source>
</evidence>
<keyword evidence="4 8" id="KW-0645">Protease</keyword>
<evidence type="ECO:0000256" key="3">
    <source>
        <dbReference type="ARBA" id="ARBA00022525"/>
    </source>
</evidence>
<evidence type="ECO:0000259" key="12">
    <source>
        <dbReference type="Pfam" id="PF02225"/>
    </source>
</evidence>
<dbReference type="Gene3D" id="2.60.40.10">
    <property type="entry name" value="Immunoglobulins"/>
    <property type="match status" value="1"/>
</dbReference>
<dbReference type="Proteomes" id="UP001501459">
    <property type="component" value="Unassembled WGS sequence"/>
</dbReference>
<dbReference type="PANTHER" id="PTHR43806">
    <property type="entry name" value="PEPTIDASE S8"/>
    <property type="match status" value="1"/>
</dbReference>
<dbReference type="Pfam" id="PF02225">
    <property type="entry name" value="PA"/>
    <property type="match status" value="1"/>
</dbReference>
<keyword evidence="14" id="KW-1185">Reference proteome</keyword>
<dbReference type="SUPFAM" id="SSF52025">
    <property type="entry name" value="PA domain"/>
    <property type="match status" value="1"/>
</dbReference>
<dbReference type="PROSITE" id="PS51892">
    <property type="entry name" value="SUBTILASE"/>
    <property type="match status" value="1"/>
</dbReference>
<reference evidence="13 14" key="1">
    <citation type="journal article" date="2019" name="Int. J. Syst. Evol. Microbiol.">
        <title>The Global Catalogue of Microorganisms (GCM) 10K type strain sequencing project: providing services to taxonomists for standard genome sequencing and annotation.</title>
        <authorList>
            <consortium name="The Broad Institute Genomics Platform"/>
            <consortium name="The Broad Institute Genome Sequencing Center for Infectious Disease"/>
            <person name="Wu L."/>
            <person name="Ma J."/>
        </authorList>
    </citation>
    <scope>NUCLEOTIDE SEQUENCE [LARGE SCALE GENOMIC DNA]</scope>
    <source>
        <strain evidence="13 14">JCM 12149</strain>
    </source>
</reference>
<comment type="caution">
    <text evidence="13">The sequence shown here is derived from an EMBL/GenBank/DDBJ whole genome shotgun (WGS) entry which is preliminary data.</text>
</comment>
<evidence type="ECO:0000256" key="1">
    <source>
        <dbReference type="ARBA" id="ARBA00011073"/>
    </source>
</evidence>
<dbReference type="PROSITE" id="PS00136">
    <property type="entry name" value="SUBTILASE_ASP"/>
    <property type="match status" value="1"/>
</dbReference>
<dbReference type="RefSeq" id="WP_343751720.1">
    <property type="nucleotide sequence ID" value="NZ_BAAADM010000030.1"/>
</dbReference>
<dbReference type="EMBL" id="BAAADM010000030">
    <property type="protein sequence ID" value="GAA0436324.1"/>
    <property type="molecule type" value="Genomic_DNA"/>
</dbReference>
<dbReference type="Pfam" id="PF00082">
    <property type="entry name" value="Peptidase_S8"/>
    <property type="match status" value="1"/>
</dbReference>
<keyword evidence="6 8" id="KW-0378">Hydrolase</keyword>
<dbReference type="InterPro" id="IPR023828">
    <property type="entry name" value="Peptidase_S8_Ser-AS"/>
</dbReference>
<feature type="active site" description="Charge relay system" evidence="8">
    <location>
        <position position="181"/>
    </location>
</feature>
<evidence type="ECO:0000256" key="9">
    <source>
        <dbReference type="RuleBase" id="RU003355"/>
    </source>
</evidence>
<feature type="domain" description="PA" evidence="12">
    <location>
        <begin position="334"/>
        <end position="404"/>
    </location>
</feature>
<sequence length="737" mass="79304">MRYVLLLFIAIIITLPMSAAARDDPSSRSVDNETSVIVEVKGSPKERQSYLQTHRPFIDIVAVYDKLFNGLALKAKPRQLKKLDNVDFITAVHQVTTYEAQAESTQQALKSPKNATNDSVKPAALNNTDYTGQGVQVAVVDTGIDYTHPDLADNFAGGYDLVDLDNDPMETTVKQGMPTMHGSHVAGIIAADGALQGVAPDAELHAYRALGSGGSGTSVQVIAALEQAVEDGADVINLSLGNAINGPDFPTSIAVNRAADRGVPVVVAGGNSGPGRWTIGSPATAADGLSVGAAAYPKTKPFLEGKRFNKTISLQHMDGSPAWRLTKDYAIESPEAGDVRGKIALVKRGDDPFYKKAKKAEEAGAKAVLIYNHEAGSFRGKVHPSDDPVTIPVASISQSDGQWLVEKTTNDSLYVETRYQQTPKTMAPFSSRGPVTVNWDLKPGVSAPGTNILSTVPGGYRHLQGTSMAAPHVTGVMALMMEAHPDWDIGKLTGAVKTTAKRLTDTDGNPFAPVIQGAGEIQPKQAIRTETIINQPLLSFGKVTGFRAAQKQTITVTNTSSSKHTYSLSVPATKKGVNWHLPESFTLKPGESKPLTLELSLNSNMAKNGIHQGWLMLNQGDNQYDMPYVFVNKTADYPKAMGFTLSLKPFSKDTYAFQLYLTKPAKHMEVNLYSLDTLVHDRMLLESDNVQDGLNKGTLPADELGKPGDYRAVVTVTFKSGETSSFQTRLHIPYPSQ</sequence>
<evidence type="ECO:0000256" key="10">
    <source>
        <dbReference type="SAM" id="SignalP"/>
    </source>
</evidence>
<keyword evidence="2" id="KW-0134">Cell wall</keyword>
<evidence type="ECO:0000256" key="8">
    <source>
        <dbReference type="PROSITE-ProRule" id="PRU01240"/>
    </source>
</evidence>
<keyword evidence="3" id="KW-0964">Secreted</keyword>
<proteinExistence type="inferred from homology"/>